<evidence type="ECO:0000259" key="5">
    <source>
        <dbReference type="Pfam" id="PF12624"/>
    </source>
</evidence>
<dbReference type="EMBL" id="CM001283">
    <property type="protein sequence ID" value="EHH64332.1"/>
    <property type="molecule type" value="Genomic_DNA"/>
</dbReference>
<feature type="domain" description="Chorein N-terminal" evidence="5">
    <location>
        <begin position="1"/>
        <end position="1058"/>
    </location>
</feature>
<evidence type="ECO:0000256" key="2">
    <source>
        <dbReference type="ARBA" id="ARBA00022448"/>
    </source>
</evidence>
<dbReference type="GO" id="GO:0006869">
    <property type="term" value="P:lipid transport"/>
    <property type="evidence" value="ECO:0007669"/>
    <property type="project" value="UniProtKB-KW"/>
</dbReference>
<feature type="region of interest" description="Disordered" evidence="4">
    <location>
        <begin position="99"/>
        <end position="134"/>
    </location>
</feature>
<evidence type="ECO:0000256" key="4">
    <source>
        <dbReference type="SAM" id="MobiDB-lite"/>
    </source>
</evidence>
<proteinExistence type="inferred from homology"/>
<dbReference type="Proteomes" id="UP000009130">
    <property type="component" value="Chromosome 8"/>
</dbReference>
<feature type="compositionally biased region" description="Low complexity" evidence="4">
    <location>
        <begin position="105"/>
        <end position="119"/>
    </location>
</feature>
<keyword evidence="2" id="KW-0813">Transport</keyword>
<dbReference type="eggNOG" id="KOG1809">
    <property type="taxonomic scope" value="Eukaryota"/>
</dbReference>
<evidence type="ECO:0000256" key="1">
    <source>
        <dbReference type="ARBA" id="ARBA00006545"/>
    </source>
</evidence>
<name>G7PCB1_MACFA</name>
<evidence type="ECO:0000259" key="6">
    <source>
        <dbReference type="Pfam" id="PF25036"/>
    </source>
</evidence>
<accession>G7PCB1</accession>
<evidence type="ECO:0000256" key="3">
    <source>
        <dbReference type="ARBA" id="ARBA00023055"/>
    </source>
</evidence>
<sequence>MLESYVTPILMSYVNRYIKNLKPSDLQLSLWGGDVVLSKLELKLDVLEQELKLPFTFLSGHIHELRIHVPWTKLGSEPVVITINTMECILKLKDGIQDDHESCGSNSTNRSTTENTKSSIKPRRIQQAAPTDPDLPPGYVQSLIRRVVNNVNIVINNLILKYVEDDIVLSVNITSAECYTVGELWDRAFMDISATDLVLRKVINFSDCTVCLDKRNASGKIEFYQDPLLYKCSFRTRLHFTYDNLNSKMPSVIKIHTLVESLKLSITDQQLPMFIRIMQLGIALYYGEIGSFKEGEIEDSTCHNKDMLGNITGSEDETRIDMQYPTQYKGQELYSQQDEEQPQGWVSWAWSFVPAIVSYDDGEEDFVGNDPASTTHQQKAQALKDPIVSIGFYCTKATVTFKLTEMQAESSYYSPQKVKSKEVLCWEQEGTTVEALMMGEPFFDCQIGFVGCRAMCLKGIMGVKDFEENMNRSETEACFFICGENLSTKGFTYLTNSLFDYRSPENNGTRAEFILDSTHHKETYTEIAGMQRFGAFYMDYLYTMENTSGKGSTNQQDFSSGKSEDLGTVQEKSTKSLVIGPLDFRLDSSAVHRILKMIVCALEHEYEPYSRLKSDIKDENETILNPEEVAFLEEYIPTRHTSVTLLKCTCTISMAEFNLLDHLLPVIMGEKNSSNFMNTTNFQSLRPLPSIRILVDKINVEHSVPMYAEQLVHVVSSLTQPSDNLLHYCYVHCYLKIFGFQAGLTSLDCSGSYCLPVPIIPSFSTALYGKLLKLPTYWTKRSQIAITEGIFELPNLTIQATRAQTLLLQAIYQSWSHLGSVSSSAVIEALINEVFLSIGVKSKNLLPTLEGSIQNVELKYCSTSLVKCASGTMGSIKICAKAPVDNGKEKLIPLLQGPSDTKDLHGTKWLNESRKPESLLAPDLMAFTIQVPQYIDYCHNSGAVLLCSIQGLAVNIDPILYTWLIYQPQKRTSRHMQQQPVVAIPLVMPVCRRKEDEVSIGSAPLAKQQSYQASEYASSPIKTKTVTADVNLDISKPLKANLSFTKLDQIHLFLKKIKNAHSSAHNEETSAMSNTMVNKDDLPVSKYYRGKLSKPKVHGDGVQKISAQENMWRAVSCFQKISVQTTQIVISMETVPHTSKPCLLASLSNLNGSLSVKAAQKVPGVILGSSFLLTINDFLLKTSLKERSRILIGPCCATANLEAKWCKHSGNPGPEQSIPKISIDLRGGLLQVFWGQEHLNCLVLLHELLNGYLSETGNFEVQVSEPVPQMSSPVEKNQTFKSEQTSDDLRTGLFQYVQDAEYLKLPGVYEVLFYNETEDCPGMMLWRYPEPRVLTLVRITPVPFNTTEDPDISTADLGDVLQVPCSLEYWDELQKVFVAFREFSLSESKVCELQLPDVNLVNDQKKLVSSDLWRIVLNSSQNGADDQSSASESGSQSTYDPLVTPTALAACTRVDSCFTPWFVPSLCVSFQFAHLEFHLCHHLDQLGTAAPQYLQPFVSDRNMPSELEYMIVSFREPHMYLRQWNNGSVCQEIQFSAQADCKLLECRNVTMQSVVKPFSIFGQMAVSSDVVEKLLDCTVIVDSVFVNVGQHVVHSLNTAIQAWQQNKCPEVEELVFSHFVICNDTQETLRFGQVDTDENILLASLHSHQYSWRSHKSPQLLHICIEGWGNWRWSEPFSVDHAGTFIRTIQYRGRTASLIIKVQRLNGVQKQIIICGRQIICSYLSQSIELKVVQHYIGQDGQAVVREHFDCLTAKQKLPSYILENNELTELCVKAKGDEDWSRDVRLESKAPEYSIVIQVPSSNSSIIYVWCTVLTLEPNSQVQQRMIVFSPLFIMKSHLPDPIIIHLEKRSLGLSETQIIPGKGQEKPLQNIEPDLVHHLTFQAREEYDPSDCAVPISTSLIKQIATKVHPRGTVNQILDEFYGPEKSLQPIWPYNKKDSDRNEQLSQWDSPMRVKLSIWKPYVRTLLIELLPWALLINESKWDLWLFEGENIVLQVPAGKIIIPPNFQEAFQIGIYWANTNTVHKSVAIKLVHNLTSPKWKDGGNGEVVTLDEEAFVDTEVRLGAFPGHQKLCQFCISSTVQQGIQIIQIEDKTTIINNTPYQIFYKPQLSVSSPLSGKEYFHVPDSATFSICPGGEQPAMKSSSLPCWDLMPAISQSVLDASLLQKQIMLGFSPAPGADSSQCWSLPAIVRPEFPRQSVAVPLGNFRENGFCTRAIVLTYQEHLGVTYLTLSEDPSPRVIIHNRCPVTVLIKENIKDIPKFEVYCKKIPSECSIHHELYHQISSYPDCKTKDLLPSLLLRVELLDEVTTEWSDAIDINSQGTQVVFLTGFGYVYVDTVHQCGTVFITVAPEGKAGPILTNSNRAQEKIVTFKMFITQLSLAVFDDLTHHKASPELLRLTLDNVFLCMAPGAGPLPGEEPAAALFELYCVEICCGDLQLDNQLYNKSNFHFAVLVCQGEKAEPIQCSKMQSLLISNKELEEYKENCFIKLCITLNEGKSILCDINEFSFELKPARLYVEDTFVYYIKTLFDTYLPNSRLAGHSTHLSGGKQMLPVQVTQHARALVNPVKLRKLVIQPVNLLVSIHASLKLYIASDHTPLSFSVFERGPVFTTARQLVHALAMHYAAGALFRAGWVVGSLEIIGSPASLVRSIGNGVADFFRLPYEGLTRGPGAFVSGVSRGTTSFVKHISKGTLTSITNLATSLARNMDRLSLDEEHYNRQEEWRRQLPESLGEGLRQGLSRLGISLLGAIAGIVDQPMQNFQKTSEAHASAGHKAKGVISGVGKGIMGVFTKPIGGAAELVSQTGYGILHGAGLSQLPKQRYEPSDLHADQAPNSHVKYVWKMLQSLGRPEVHMALDVVLVRGSGQEHEGCLLLTSEVLFVVSVSEDTQQQAFPVTEIDCAQDSKQNSLLTVQLKQPRVACDVEVDGVRERLSEQQYNRLVDYITKTSCHLAPSCSSMPIPCPVVAAEPPPSTVKTYHYLVDPHFAQVFLSKFTMVKNKALRKGFP</sequence>
<dbReference type="InterPro" id="IPR039782">
    <property type="entry name" value="VPS13B"/>
</dbReference>
<gene>
    <name evidence="7" type="ORF">EGM_17516</name>
</gene>
<dbReference type="InterPro" id="IPR009543">
    <property type="entry name" value="VPS13_VAB"/>
</dbReference>
<evidence type="ECO:0000313" key="7">
    <source>
        <dbReference type="EMBL" id="EHH64332.1"/>
    </source>
</evidence>
<dbReference type="Pfam" id="PF12624">
    <property type="entry name" value="VPS13_N"/>
    <property type="match status" value="1"/>
</dbReference>
<keyword evidence="3" id="KW-0445">Lipid transport</keyword>
<feature type="domain" description="Vacuolar protein sorting-associated protein 13 VPS13 adaptor binding" evidence="6">
    <location>
        <begin position="1618"/>
        <end position="1698"/>
    </location>
</feature>
<dbReference type="PANTHER" id="PTHR12517">
    <property type="entry name" value="VACUOLAR PROTEIN SORTING-ASSOCIATED PROTEIN 13B"/>
    <property type="match status" value="1"/>
</dbReference>
<dbReference type="InterPro" id="IPR026854">
    <property type="entry name" value="VPS13_N"/>
</dbReference>
<reference evidence="7" key="1">
    <citation type="journal article" date="2011" name="Nat. Biotechnol.">
        <title>Genome sequencing and comparison of two nonhuman primate animal models, the cynomolgus and Chinese rhesus macaques.</title>
        <authorList>
            <person name="Yan G."/>
            <person name="Zhang G."/>
            <person name="Fang X."/>
            <person name="Zhang Y."/>
            <person name="Li C."/>
            <person name="Ling F."/>
            <person name="Cooper D.N."/>
            <person name="Li Q."/>
            <person name="Li Y."/>
            <person name="van Gool A.J."/>
            <person name="Du H."/>
            <person name="Chen J."/>
            <person name="Chen R."/>
            <person name="Zhang P."/>
            <person name="Huang Z."/>
            <person name="Thompson J.R."/>
            <person name="Meng Y."/>
            <person name="Bai Y."/>
            <person name="Wang J."/>
            <person name="Zhuo M."/>
            <person name="Wang T."/>
            <person name="Huang Y."/>
            <person name="Wei L."/>
            <person name="Li J."/>
            <person name="Wang Z."/>
            <person name="Hu H."/>
            <person name="Yang P."/>
            <person name="Le L."/>
            <person name="Stenson P.D."/>
            <person name="Li B."/>
            <person name="Liu X."/>
            <person name="Ball E.V."/>
            <person name="An N."/>
            <person name="Huang Q."/>
            <person name="Zhang Y."/>
            <person name="Fan W."/>
            <person name="Zhang X."/>
            <person name="Li Y."/>
            <person name="Wang W."/>
            <person name="Katze M.G."/>
            <person name="Su B."/>
            <person name="Nielsen R."/>
            <person name="Yang H."/>
            <person name="Wang J."/>
            <person name="Wang X."/>
            <person name="Wang J."/>
        </authorList>
    </citation>
    <scope>NUCLEOTIDE SEQUENCE [LARGE SCALE GENOMIC DNA]</scope>
    <source>
        <strain evidence="7">CE-4</strain>
    </source>
</reference>
<dbReference type="PANTHER" id="PTHR12517:SF0">
    <property type="entry name" value="INTERMEMBRANE LIPID TRANSFER PROTEIN VPS13B"/>
    <property type="match status" value="1"/>
</dbReference>
<evidence type="ECO:0008006" key="8">
    <source>
        <dbReference type="Google" id="ProtNLM"/>
    </source>
</evidence>
<comment type="similarity">
    <text evidence="1">Belongs to the VPS13 family.</text>
</comment>
<organism>
    <name type="scientific">Macaca fascicularis</name>
    <name type="common">Crab-eating macaque</name>
    <name type="synonym">Cynomolgus monkey</name>
    <dbReference type="NCBI Taxonomy" id="9541"/>
    <lineage>
        <taxon>Eukaryota</taxon>
        <taxon>Metazoa</taxon>
        <taxon>Chordata</taxon>
        <taxon>Craniata</taxon>
        <taxon>Vertebrata</taxon>
        <taxon>Euteleostomi</taxon>
        <taxon>Mammalia</taxon>
        <taxon>Eutheria</taxon>
        <taxon>Euarchontoglires</taxon>
        <taxon>Primates</taxon>
        <taxon>Haplorrhini</taxon>
        <taxon>Catarrhini</taxon>
        <taxon>Cercopithecidae</taxon>
        <taxon>Cercopithecinae</taxon>
        <taxon>Macaca</taxon>
    </lineage>
</organism>
<dbReference type="Pfam" id="PF25036">
    <property type="entry name" value="VPS13_VAB"/>
    <property type="match status" value="1"/>
</dbReference>
<protein>
    <recommendedName>
        <fullName evidence="8">Vacuolar protein sorting-associated protein 13B</fullName>
    </recommendedName>
</protein>